<evidence type="ECO:0000313" key="1">
    <source>
        <dbReference type="EMBL" id="MBP2367082.1"/>
    </source>
</evidence>
<organism evidence="1 2">
    <name type="scientific">Pseudonocardia parietis</name>
    <dbReference type="NCBI Taxonomy" id="570936"/>
    <lineage>
        <taxon>Bacteria</taxon>
        <taxon>Bacillati</taxon>
        <taxon>Actinomycetota</taxon>
        <taxon>Actinomycetes</taxon>
        <taxon>Pseudonocardiales</taxon>
        <taxon>Pseudonocardiaceae</taxon>
        <taxon>Pseudonocardia</taxon>
    </lineage>
</organism>
<sequence>MAVDASAAVGAEATSTIVDVNGFGAVQSAPPAEGTGLPFCQVVIDVTDGASLRAQLQVTPLAADAQQRTVDGTCEQVRDVAALMLGNLRTQQTP</sequence>
<reference evidence="1 2" key="1">
    <citation type="submission" date="2021-03" db="EMBL/GenBank/DDBJ databases">
        <title>Sequencing the genomes of 1000 actinobacteria strains.</title>
        <authorList>
            <person name="Klenk H.-P."/>
        </authorList>
    </citation>
    <scope>NUCLEOTIDE SEQUENCE [LARGE SCALE GENOMIC DNA]</scope>
    <source>
        <strain evidence="1 2">DSM 45256</strain>
    </source>
</reference>
<dbReference type="EMBL" id="JAGINU010000001">
    <property type="protein sequence ID" value="MBP2367082.1"/>
    <property type="molecule type" value="Genomic_DNA"/>
</dbReference>
<comment type="caution">
    <text evidence="1">The sequence shown here is derived from an EMBL/GenBank/DDBJ whole genome shotgun (WGS) entry which is preliminary data.</text>
</comment>
<dbReference type="Proteomes" id="UP001519295">
    <property type="component" value="Unassembled WGS sequence"/>
</dbReference>
<protein>
    <submittedName>
        <fullName evidence="1">Uncharacterized protein</fullName>
    </submittedName>
</protein>
<accession>A0ABS4VT22</accession>
<proteinExistence type="predicted"/>
<evidence type="ECO:0000313" key="2">
    <source>
        <dbReference type="Proteomes" id="UP001519295"/>
    </source>
</evidence>
<name>A0ABS4VT22_9PSEU</name>
<keyword evidence="2" id="KW-1185">Reference proteome</keyword>
<gene>
    <name evidence="1" type="ORF">JOF36_002778</name>
</gene>